<sequence>MSTNNLFFIFIFSISTFSVNALPHYNQNNQNQLLQQNNNFQNLQRNSASISSISACLFCSLCGLPENPSSWIKPTTTLINKNKCEDKSNKCSEFVKLCDDGIYKYFLRSHCSYTCGICNNTTTKTLKETNTKTIPITTTTSKPTKHLLKTSTTPKTIKTFKTTSKLKSQEINEQKTIKNTKTTNSIENKKEIIKTTKTTLSSTIKGITNQVSIEEEEPLEECEDIGQNCKAMESGCQDIGQRNILGTFCRKTCKFSAIGVSPNPCQSPLLQRPGLTLTEELMDGQKVCCGFDKKINGYLPDGKKEDSSLRKRPKGSKLICKNAITIPISNGNIVPKCPPKLFYDSNKDKCCRYQKNKNKLRKDYSKCKDLSAPGKPSDCPANKHRCNETIWYKLMTKQCPKTCDRCEEYIKLNISRDVGGKGKKRFFGGKLFFKVCRDGIGPNGVSECPQNKHRCEDKIWKDFMKKECRETCGYCGKSLKKKGKKRRRKSNKNTTTTTTIITTTT</sequence>
<comment type="caution">
    <text evidence="1">The sequence shown here is derived from an EMBL/GenBank/DDBJ whole genome shotgun (WGS) entry which is preliminary data.</text>
</comment>
<name>A0ACB0Y2D0_MELEN</name>
<evidence type="ECO:0000313" key="2">
    <source>
        <dbReference type="Proteomes" id="UP001497535"/>
    </source>
</evidence>
<evidence type="ECO:0000313" key="1">
    <source>
        <dbReference type="EMBL" id="CAK5027653.1"/>
    </source>
</evidence>
<proteinExistence type="predicted"/>
<reference evidence="1" key="1">
    <citation type="submission" date="2023-11" db="EMBL/GenBank/DDBJ databases">
        <authorList>
            <person name="Poullet M."/>
        </authorList>
    </citation>
    <scope>NUCLEOTIDE SEQUENCE</scope>
    <source>
        <strain evidence="1">E1834</strain>
    </source>
</reference>
<accession>A0ACB0Y2D0</accession>
<keyword evidence="2" id="KW-1185">Reference proteome</keyword>
<dbReference type="EMBL" id="CAVMJV010000004">
    <property type="protein sequence ID" value="CAK5027653.1"/>
    <property type="molecule type" value="Genomic_DNA"/>
</dbReference>
<gene>
    <name evidence="1" type="ORF">MENTE1834_LOCUS6455</name>
</gene>
<dbReference type="Proteomes" id="UP001497535">
    <property type="component" value="Unassembled WGS sequence"/>
</dbReference>
<organism evidence="1 2">
    <name type="scientific">Meloidogyne enterolobii</name>
    <name type="common">Root-knot nematode worm</name>
    <name type="synonym">Meloidogyne mayaguensis</name>
    <dbReference type="NCBI Taxonomy" id="390850"/>
    <lineage>
        <taxon>Eukaryota</taxon>
        <taxon>Metazoa</taxon>
        <taxon>Ecdysozoa</taxon>
        <taxon>Nematoda</taxon>
        <taxon>Chromadorea</taxon>
        <taxon>Rhabditida</taxon>
        <taxon>Tylenchina</taxon>
        <taxon>Tylenchomorpha</taxon>
        <taxon>Tylenchoidea</taxon>
        <taxon>Meloidogynidae</taxon>
        <taxon>Meloidogyninae</taxon>
        <taxon>Meloidogyne</taxon>
    </lineage>
</organism>
<protein>
    <submittedName>
        <fullName evidence="1">Uncharacterized protein</fullName>
    </submittedName>
</protein>